<dbReference type="PANTHER" id="PTHR12274">
    <property type="entry name" value="GRANULIN"/>
    <property type="match status" value="1"/>
</dbReference>
<dbReference type="AlphaFoldDB" id="A0A1X7VIK5"/>
<dbReference type="SMART" id="SM00277">
    <property type="entry name" value="GRAN"/>
    <property type="match status" value="1"/>
</dbReference>
<evidence type="ECO:0000256" key="3">
    <source>
        <dbReference type="ARBA" id="ARBA00022525"/>
    </source>
</evidence>
<keyword evidence="4" id="KW-1015">Disulfide bond</keyword>
<organism evidence="7">
    <name type="scientific">Amphimedon queenslandica</name>
    <name type="common">Sponge</name>
    <dbReference type="NCBI Taxonomy" id="400682"/>
    <lineage>
        <taxon>Eukaryota</taxon>
        <taxon>Metazoa</taxon>
        <taxon>Porifera</taxon>
        <taxon>Demospongiae</taxon>
        <taxon>Heteroscleromorpha</taxon>
        <taxon>Haplosclerida</taxon>
        <taxon>Niphatidae</taxon>
        <taxon>Amphimedon</taxon>
    </lineage>
</organism>
<accession>A0A1X7VIK5</accession>
<dbReference type="GO" id="GO:0005576">
    <property type="term" value="C:extracellular region"/>
    <property type="evidence" value="ECO:0007669"/>
    <property type="project" value="UniProtKB-SubCell"/>
</dbReference>
<evidence type="ECO:0000256" key="5">
    <source>
        <dbReference type="SAM" id="SignalP"/>
    </source>
</evidence>
<sequence length="104" mass="11137">MQLALLAMEKVLALATLFFLLGVLSSSGDIICPDKVTECISGNTCCPSDSSKTSYLCCPLSSAVCCSDYLHCCPQGYKCGSEGYCSNYPPPPLHNNETKTVLRD</sequence>
<dbReference type="Gene3D" id="2.10.25.160">
    <property type="entry name" value="Granulin"/>
    <property type="match status" value="1"/>
</dbReference>
<proteinExistence type="inferred from homology"/>
<dbReference type="Pfam" id="PF00396">
    <property type="entry name" value="Granulin"/>
    <property type="match status" value="1"/>
</dbReference>
<evidence type="ECO:0000259" key="6">
    <source>
        <dbReference type="PROSITE" id="PS00799"/>
    </source>
</evidence>
<dbReference type="eggNOG" id="KOG4296">
    <property type="taxonomic scope" value="Eukaryota"/>
</dbReference>
<dbReference type="InterPro" id="IPR000118">
    <property type="entry name" value="Granulin"/>
</dbReference>
<comment type="subcellular location">
    <subcellularLocation>
        <location evidence="1">Secreted</location>
    </subcellularLocation>
</comment>
<dbReference type="InParanoid" id="A0A1X7VIK5"/>
<dbReference type="InterPro" id="IPR037277">
    <property type="entry name" value="Granulin_sf"/>
</dbReference>
<evidence type="ECO:0000256" key="1">
    <source>
        <dbReference type="ARBA" id="ARBA00004613"/>
    </source>
</evidence>
<evidence type="ECO:0000256" key="4">
    <source>
        <dbReference type="ARBA" id="ARBA00023157"/>
    </source>
</evidence>
<dbReference type="PANTHER" id="PTHR12274:SF3">
    <property type="entry name" value="PROGRANULIN"/>
    <property type="match status" value="1"/>
</dbReference>
<protein>
    <recommendedName>
        <fullName evidence="6">Granulins domain-containing protein</fullName>
    </recommendedName>
</protein>
<keyword evidence="5" id="KW-0732">Signal</keyword>
<dbReference type="InterPro" id="IPR039036">
    <property type="entry name" value="Granulin_fam"/>
</dbReference>
<feature type="signal peptide" evidence="5">
    <location>
        <begin position="1"/>
        <end position="28"/>
    </location>
</feature>
<comment type="similarity">
    <text evidence="2">Belongs to the granulin family.</text>
</comment>
<reference evidence="7" key="1">
    <citation type="submission" date="2017-05" db="UniProtKB">
        <authorList>
            <consortium name="EnsemblMetazoa"/>
        </authorList>
    </citation>
    <scope>IDENTIFICATION</scope>
</reference>
<evidence type="ECO:0000256" key="2">
    <source>
        <dbReference type="ARBA" id="ARBA00010093"/>
    </source>
</evidence>
<feature type="chain" id="PRO_5012327053" description="Granulins domain-containing protein" evidence="5">
    <location>
        <begin position="29"/>
        <end position="104"/>
    </location>
</feature>
<name>A0A1X7VIK5_AMPQE</name>
<dbReference type="STRING" id="400682.A0A1X7VIK5"/>
<dbReference type="EnsemblMetazoa" id="Aqu2.1.39748_001">
    <property type="protein sequence ID" value="Aqu2.1.39748_001"/>
    <property type="gene ID" value="Aqu2.1.39748"/>
</dbReference>
<keyword evidence="3" id="KW-0964">Secreted</keyword>
<dbReference type="PROSITE" id="PS00799">
    <property type="entry name" value="GRANULINS"/>
    <property type="match status" value="1"/>
</dbReference>
<feature type="domain" description="Granulins" evidence="6">
    <location>
        <begin position="66"/>
        <end position="79"/>
    </location>
</feature>
<evidence type="ECO:0000313" key="7">
    <source>
        <dbReference type="EnsemblMetazoa" id="Aqu2.1.39748_001"/>
    </source>
</evidence>